<comment type="caution">
    <text evidence="2">The sequence shown here is derived from an EMBL/GenBank/DDBJ whole genome shotgun (WGS) entry which is preliminary data.</text>
</comment>
<reference evidence="2" key="1">
    <citation type="submission" date="2022-01" db="EMBL/GenBank/DDBJ databases">
        <title>Genome Sequence Resource for Two Populations of Ditylenchus destructor, the Migratory Endoparasitic Phytonematode.</title>
        <authorList>
            <person name="Zhang H."/>
            <person name="Lin R."/>
            <person name="Xie B."/>
        </authorList>
    </citation>
    <scope>NUCLEOTIDE SEQUENCE</scope>
    <source>
        <strain evidence="2">BazhouSP</strain>
    </source>
</reference>
<protein>
    <submittedName>
        <fullName evidence="2">Uncharacterized protein</fullName>
    </submittedName>
</protein>
<evidence type="ECO:0000313" key="3">
    <source>
        <dbReference type="Proteomes" id="UP001201812"/>
    </source>
</evidence>
<keyword evidence="1" id="KW-0175">Coiled coil</keyword>
<dbReference type="EMBL" id="JAKKPZ010000092">
    <property type="protein sequence ID" value="KAI1702832.1"/>
    <property type="molecule type" value="Genomic_DNA"/>
</dbReference>
<evidence type="ECO:0000313" key="2">
    <source>
        <dbReference type="EMBL" id="KAI1702832.1"/>
    </source>
</evidence>
<proteinExistence type="predicted"/>
<name>A0AAD4MQQ1_9BILA</name>
<keyword evidence="3" id="KW-1185">Reference proteome</keyword>
<dbReference type="Proteomes" id="UP001201812">
    <property type="component" value="Unassembled WGS sequence"/>
</dbReference>
<sequence length="446" mass="51084">MEIGTMQKPLNVMFDPRVYRGSVTAHKREEAKRYKEHLKAEQAEEKYRTEMIRNRLSMLVGDSRSQISMPPYTEIEHKINAGKINGAGKIARLAGPLRFRHGKPQRFGKIDWKGPPSLGAQKEMLEKFQAIPQKAKEGLRRPIDQRPFPKLPVINAAGESLMGRTKPGRDMARPGFNVRFEPSFDYGAQDQLPKVVPMPYGILPSERRPLPPARQRYRQIREVPSPWELNPPPTAAGPPVLNDATVQTDEVFEETFAPLVTEMVSGAIADAKRSLLEADEKRLVQKKNRELEAVIEAQIGKNMELSQNIVHQLETQKELEEQKEFAIRQLEVLESRKLAVDVVGGMVDDSLTLLINRGKVIEEVTQRCAAVDTRHLVKEQEKRNRTIEEVKNDFFPYVYKKAERIFVHKMADSFLQDALFSTDEIIRQKARNQLNSELEKYSMLNR</sequence>
<feature type="coiled-coil region" evidence="1">
    <location>
        <begin position="288"/>
        <end position="336"/>
    </location>
</feature>
<accession>A0AAD4MQQ1</accession>
<dbReference type="AlphaFoldDB" id="A0AAD4MQQ1"/>
<gene>
    <name evidence="2" type="ORF">DdX_15260</name>
</gene>
<evidence type="ECO:0000256" key="1">
    <source>
        <dbReference type="SAM" id="Coils"/>
    </source>
</evidence>
<organism evidence="2 3">
    <name type="scientific">Ditylenchus destructor</name>
    <dbReference type="NCBI Taxonomy" id="166010"/>
    <lineage>
        <taxon>Eukaryota</taxon>
        <taxon>Metazoa</taxon>
        <taxon>Ecdysozoa</taxon>
        <taxon>Nematoda</taxon>
        <taxon>Chromadorea</taxon>
        <taxon>Rhabditida</taxon>
        <taxon>Tylenchina</taxon>
        <taxon>Tylenchomorpha</taxon>
        <taxon>Sphaerularioidea</taxon>
        <taxon>Anguinidae</taxon>
        <taxon>Anguininae</taxon>
        <taxon>Ditylenchus</taxon>
    </lineage>
</organism>